<feature type="transmembrane region" description="Helical" evidence="1">
    <location>
        <begin position="149"/>
        <end position="170"/>
    </location>
</feature>
<keyword evidence="1" id="KW-0812">Transmembrane</keyword>
<name>A0ABM1NIW3_NICVS</name>
<gene>
    <name evidence="4" type="primary">LOC108569643</name>
</gene>
<evidence type="ECO:0000313" key="3">
    <source>
        <dbReference type="Proteomes" id="UP000695000"/>
    </source>
</evidence>
<reference evidence="4" key="1">
    <citation type="submission" date="2025-08" db="UniProtKB">
        <authorList>
            <consortium name="RefSeq"/>
        </authorList>
    </citation>
    <scope>IDENTIFICATION</scope>
    <source>
        <tissue evidence="4">Whole Larva</tissue>
    </source>
</reference>
<dbReference type="GeneID" id="108569643"/>
<evidence type="ECO:0000256" key="1">
    <source>
        <dbReference type="SAM" id="Phobius"/>
    </source>
</evidence>
<dbReference type="Proteomes" id="UP000695000">
    <property type="component" value="Unplaced"/>
</dbReference>
<dbReference type="InterPro" id="IPR000477">
    <property type="entry name" value="RT_dom"/>
</dbReference>
<feature type="domain" description="Reverse transcriptase" evidence="2">
    <location>
        <begin position="1"/>
        <end position="109"/>
    </location>
</feature>
<feature type="transmembrane region" description="Helical" evidence="1">
    <location>
        <begin position="12"/>
        <end position="31"/>
    </location>
</feature>
<sequence length="255" mass="29484">MVSSPLQQSNLVLIFLLCYLVELYYDIFYYADDTAILVRHTSIEHVTRLLQKALDELEDWFRLWRIDVNPAKNVAVLFSRRGATPAGELTVFGEEVEWKPSAKYLGVTLAKGLRFKQDIEMARNKACATIRLLYPLTNRKIRLNSQSKLAIYKSIIISGMTYASLAWGHAAHTHMHKLQVIQNKTLRTIFNAPWYVRNEQLHREANIPYLSEYMTKTATKAFARAETHTNPLLQEAIDYDLGDYHIHKRPRMAAT</sequence>
<dbReference type="Pfam" id="PF00078">
    <property type="entry name" value="RVT_1"/>
    <property type="match status" value="1"/>
</dbReference>
<accession>A0ABM1NIW3</accession>
<dbReference type="RefSeq" id="XP_017786763.1">
    <property type="nucleotide sequence ID" value="XM_017931274.1"/>
</dbReference>
<organism evidence="3 4">
    <name type="scientific">Nicrophorus vespilloides</name>
    <name type="common">Boreal carrion beetle</name>
    <dbReference type="NCBI Taxonomy" id="110193"/>
    <lineage>
        <taxon>Eukaryota</taxon>
        <taxon>Metazoa</taxon>
        <taxon>Ecdysozoa</taxon>
        <taxon>Arthropoda</taxon>
        <taxon>Hexapoda</taxon>
        <taxon>Insecta</taxon>
        <taxon>Pterygota</taxon>
        <taxon>Neoptera</taxon>
        <taxon>Endopterygota</taxon>
        <taxon>Coleoptera</taxon>
        <taxon>Polyphaga</taxon>
        <taxon>Staphyliniformia</taxon>
        <taxon>Silphidae</taxon>
        <taxon>Nicrophorinae</taxon>
        <taxon>Nicrophorus</taxon>
    </lineage>
</organism>
<dbReference type="PANTHER" id="PTHR33332">
    <property type="entry name" value="REVERSE TRANSCRIPTASE DOMAIN-CONTAINING PROTEIN"/>
    <property type="match status" value="1"/>
</dbReference>
<evidence type="ECO:0000313" key="4">
    <source>
        <dbReference type="RefSeq" id="XP_017786763.1"/>
    </source>
</evidence>
<keyword evidence="1" id="KW-1133">Transmembrane helix</keyword>
<proteinExistence type="predicted"/>
<dbReference type="PROSITE" id="PS50878">
    <property type="entry name" value="RT_POL"/>
    <property type="match status" value="1"/>
</dbReference>
<keyword evidence="3" id="KW-1185">Reference proteome</keyword>
<keyword evidence="1" id="KW-0472">Membrane</keyword>
<protein>
    <submittedName>
        <fullName evidence="4">RNA-directed DNA polymerase from mobile element jockey-like</fullName>
    </submittedName>
</protein>
<evidence type="ECO:0000259" key="2">
    <source>
        <dbReference type="PROSITE" id="PS50878"/>
    </source>
</evidence>